<feature type="transmembrane region" description="Helical" evidence="7">
    <location>
        <begin position="130"/>
        <end position="151"/>
    </location>
</feature>
<dbReference type="EMBL" id="ML995818">
    <property type="protein sequence ID" value="KAF2771660.1"/>
    <property type="molecule type" value="Genomic_DNA"/>
</dbReference>
<evidence type="ECO:0000313" key="10">
    <source>
        <dbReference type="Proteomes" id="UP000799436"/>
    </source>
</evidence>
<keyword evidence="2 7" id="KW-0812">Transmembrane</keyword>
<evidence type="ECO:0000256" key="1">
    <source>
        <dbReference type="ARBA" id="ARBA00004141"/>
    </source>
</evidence>
<feature type="transmembrane region" description="Helical" evidence="7">
    <location>
        <begin position="171"/>
        <end position="194"/>
    </location>
</feature>
<feature type="domain" description="Rhodopsin" evidence="8">
    <location>
        <begin position="34"/>
        <end position="268"/>
    </location>
</feature>
<dbReference type="PANTHER" id="PTHR33048:SF47">
    <property type="entry name" value="INTEGRAL MEMBRANE PROTEIN-RELATED"/>
    <property type="match status" value="1"/>
</dbReference>
<sequence length="338" mass="37191">MLEHYTSSQSIRTNFDGAAFSTYALMSVVVPLQLWGRVQRNGFTGLGWDDCSVILALASANVFFWASVVGVRPWVGLHYPAQVSDRDLGTFLQSAFAAQLAMATSPFFSKADLLVLYWRLFSVKRPTYLLVLWLVLLLWFLETLLGALLPCKLMGSAMGPTHYGIACFHKYFWIGSAGVGIATDIAMLAMPVSTVWKLNAPFAQRLVVICAFGLGAFVTVVTVFRLANMVSEKSMNDPTFDFSDSMIWIVAEIHCSVVCSCLPSIRPATMGLARTCTCLTSHSYPQQQAPDGTWQPLPAPIPLDTTQACHGKREDSIWRGPVEKVSIPSSDSKSRTTR</sequence>
<evidence type="ECO:0000256" key="5">
    <source>
        <dbReference type="ARBA" id="ARBA00038359"/>
    </source>
</evidence>
<comment type="subcellular location">
    <subcellularLocation>
        <location evidence="1">Membrane</location>
        <topology evidence="1">Multi-pass membrane protein</topology>
    </subcellularLocation>
</comment>
<keyword evidence="4 7" id="KW-0472">Membrane</keyword>
<reference evidence="9" key="1">
    <citation type="journal article" date="2020" name="Stud. Mycol.">
        <title>101 Dothideomycetes genomes: a test case for predicting lifestyles and emergence of pathogens.</title>
        <authorList>
            <person name="Haridas S."/>
            <person name="Albert R."/>
            <person name="Binder M."/>
            <person name="Bloem J."/>
            <person name="Labutti K."/>
            <person name="Salamov A."/>
            <person name="Andreopoulos B."/>
            <person name="Baker S."/>
            <person name="Barry K."/>
            <person name="Bills G."/>
            <person name="Bluhm B."/>
            <person name="Cannon C."/>
            <person name="Castanera R."/>
            <person name="Culley D."/>
            <person name="Daum C."/>
            <person name="Ezra D."/>
            <person name="Gonzalez J."/>
            <person name="Henrissat B."/>
            <person name="Kuo A."/>
            <person name="Liang C."/>
            <person name="Lipzen A."/>
            <person name="Lutzoni F."/>
            <person name="Magnuson J."/>
            <person name="Mondo S."/>
            <person name="Nolan M."/>
            <person name="Ohm R."/>
            <person name="Pangilinan J."/>
            <person name="Park H.-J."/>
            <person name="Ramirez L."/>
            <person name="Alfaro M."/>
            <person name="Sun H."/>
            <person name="Tritt A."/>
            <person name="Yoshinaga Y."/>
            <person name="Zwiers L.-H."/>
            <person name="Turgeon B."/>
            <person name="Goodwin S."/>
            <person name="Spatafora J."/>
            <person name="Crous P."/>
            <person name="Grigoriev I."/>
        </authorList>
    </citation>
    <scope>NUCLEOTIDE SEQUENCE</scope>
    <source>
        <strain evidence="9">CBS 116005</strain>
    </source>
</reference>
<gene>
    <name evidence="9" type="ORF">EJ03DRAFT_372623</name>
</gene>
<accession>A0A6G1LGB4</accession>
<dbReference type="OrthoDB" id="5417844at2759"/>
<evidence type="ECO:0000256" key="4">
    <source>
        <dbReference type="ARBA" id="ARBA00023136"/>
    </source>
</evidence>
<evidence type="ECO:0000256" key="7">
    <source>
        <dbReference type="SAM" id="Phobius"/>
    </source>
</evidence>
<feature type="transmembrane region" description="Helical" evidence="7">
    <location>
        <begin position="206"/>
        <end position="226"/>
    </location>
</feature>
<feature type="transmembrane region" description="Helical" evidence="7">
    <location>
        <begin position="20"/>
        <end position="38"/>
    </location>
</feature>
<dbReference type="Proteomes" id="UP000799436">
    <property type="component" value="Unassembled WGS sequence"/>
</dbReference>
<feature type="transmembrane region" description="Helical" evidence="7">
    <location>
        <begin position="246"/>
        <end position="265"/>
    </location>
</feature>
<keyword evidence="10" id="KW-1185">Reference proteome</keyword>
<evidence type="ECO:0000256" key="6">
    <source>
        <dbReference type="SAM" id="MobiDB-lite"/>
    </source>
</evidence>
<comment type="similarity">
    <text evidence="5">Belongs to the SAT4 family.</text>
</comment>
<dbReference type="InterPro" id="IPR049326">
    <property type="entry name" value="Rhodopsin_dom_fungi"/>
</dbReference>
<protein>
    <recommendedName>
        <fullName evidence="8">Rhodopsin domain-containing protein</fullName>
    </recommendedName>
</protein>
<evidence type="ECO:0000256" key="2">
    <source>
        <dbReference type="ARBA" id="ARBA00022692"/>
    </source>
</evidence>
<dbReference type="InterPro" id="IPR052337">
    <property type="entry name" value="SAT4-like"/>
</dbReference>
<name>A0A6G1LGB4_9PEZI</name>
<dbReference type="Pfam" id="PF20684">
    <property type="entry name" value="Fung_rhodopsin"/>
    <property type="match status" value="1"/>
</dbReference>
<feature type="region of interest" description="Disordered" evidence="6">
    <location>
        <begin position="314"/>
        <end position="338"/>
    </location>
</feature>
<dbReference type="GO" id="GO:0016020">
    <property type="term" value="C:membrane"/>
    <property type="evidence" value="ECO:0007669"/>
    <property type="project" value="UniProtKB-SubCell"/>
</dbReference>
<organism evidence="9 10">
    <name type="scientific">Teratosphaeria nubilosa</name>
    <dbReference type="NCBI Taxonomy" id="161662"/>
    <lineage>
        <taxon>Eukaryota</taxon>
        <taxon>Fungi</taxon>
        <taxon>Dikarya</taxon>
        <taxon>Ascomycota</taxon>
        <taxon>Pezizomycotina</taxon>
        <taxon>Dothideomycetes</taxon>
        <taxon>Dothideomycetidae</taxon>
        <taxon>Mycosphaerellales</taxon>
        <taxon>Teratosphaeriaceae</taxon>
        <taxon>Teratosphaeria</taxon>
    </lineage>
</organism>
<feature type="non-terminal residue" evidence="9">
    <location>
        <position position="338"/>
    </location>
</feature>
<dbReference type="PANTHER" id="PTHR33048">
    <property type="entry name" value="PTH11-LIKE INTEGRAL MEMBRANE PROTEIN (AFU_ORTHOLOGUE AFUA_5G11245)"/>
    <property type="match status" value="1"/>
</dbReference>
<feature type="transmembrane region" description="Helical" evidence="7">
    <location>
        <begin position="95"/>
        <end position="118"/>
    </location>
</feature>
<feature type="transmembrane region" description="Helical" evidence="7">
    <location>
        <begin position="50"/>
        <end position="75"/>
    </location>
</feature>
<keyword evidence="3 7" id="KW-1133">Transmembrane helix</keyword>
<proteinExistence type="inferred from homology"/>
<evidence type="ECO:0000256" key="3">
    <source>
        <dbReference type="ARBA" id="ARBA00022989"/>
    </source>
</evidence>
<evidence type="ECO:0000259" key="8">
    <source>
        <dbReference type="Pfam" id="PF20684"/>
    </source>
</evidence>
<evidence type="ECO:0000313" key="9">
    <source>
        <dbReference type="EMBL" id="KAF2771660.1"/>
    </source>
</evidence>
<dbReference type="AlphaFoldDB" id="A0A6G1LGB4"/>